<protein>
    <submittedName>
        <fullName evidence="3">Uncharacterized protein YcbK (DUF882 family)</fullName>
    </submittedName>
</protein>
<sequence length="368" mass="42219">MILSALLFRNLFKILFASVSLFACNLIDKTANLFDDNSWKDLTCDTAQYVSELKIYTLAQPYYLADTLLKQALKPRNIYVALADATGNIQTMALQAAGEEAAQLLETKAFPTLNTSWEEQAYLWALVKQPNYLYHRWENLLIDERKIFLEKRDSIVAIMKEKHRSIKVISDLRSTSRQLLYLGKKRTATPLSMHNFGLAADVAIYTRRKRISNNLTLYRPLDSLTEAYGLTWGGNFVGFVDSGHFQLYKNGAELLRKHPELVFEFEPFRPQYNRWMNKMIGLGKENKAEDTKELLQELNKIKQDQPCQCVNMQGKTPYALMEKIQTALANSDDYQYNNDLLLVGDLASQTVTLVSAKNKITFPLGLWK</sequence>
<dbReference type="GO" id="GO:0008233">
    <property type="term" value="F:peptidase activity"/>
    <property type="evidence" value="ECO:0007669"/>
    <property type="project" value="InterPro"/>
</dbReference>
<dbReference type="InterPro" id="IPR039561">
    <property type="entry name" value="Peptidase_M15C"/>
</dbReference>
<gene>
    <name evidence="3" type="ORF">HNP25_000631</name>
</gene>
<dbReference type="Proteomes" id="UP000524404">
    <property type="component" value="Unassembled WGS sequence"/>
</dbReference>
<evidence type="ECO:0000313" key="3">
    <source>
        <dbReference type="EMBL" id="MBB6001982.1"/>
    </source>
</evidence>
<feature type="chain" id="PRO_5032904447" evidence="1">
    <location>
        <begin position="24"/>
        <end position="368"/>
    </location>
</feature>
<dbReference type="AlphaFoldDB" id="A0A841EFC3"/>
<dbReference type="RefSeq" id="WP_184130126.1">
    <property type="nucleotide sequence ID" value="NZ_JACHKT010000003.1"/>
</dbReference>
<comment type="caution">
    <text evidence="3">The sequence shown here is derived from an EMBL/GenBank/DDBJ whole genome shotgun (WGS) entry which is preliminary data.</text>
</comment>
<dbReference type="Gene3D" id="3.30.1380.10">
    <property type="match status" value="1"/>
</dbReference>
<keyword evidence="1" id="KW-0732">Signal</keyword>
<proteinExistence type="predicted"/>
<name>A0A841EFC3_9BACT</name>
<keyword evidence="4" id="KW-1185">Reference proteome</keyword>
<feature type="domain" description="Peptidase M15C" evidence="2">
    <location>
        <begin position="187"/>
        <end position="247"/>
    </location>
</feature>
<reference evidence="3 4" key="1">
    <citation type="submission" date="2020-08" db="EMBL/GenBank/DDBJ databases">
        <title>Functional genomics of gut bacteria from endangered species of beetles.</title>
        <authorList>
            <person name="Carlos-Shanley C."/>
        </authorList>
    </citation>
    <scope>NUCLEOTIDE SEQUENCE [LARGE SCALE GENOMIC DNA]</scope>
    <source>
        <strain evidence="3 4">S00070</strain>
    </source>
</reference>
<dbReference type="InterPro" id="IPR009045">
    <property type="entry name" value="Zn_M74/Hedgehog-like"/>
</dbReference>
<accession>A0A841EFC3</accession>
<dbReference type="EMBL" id="JACHKT010000003">
    <property type="protein sequence ID" value="MBB6001982.1"/>
    <property type="molecule type" value="Genomic_DNA"/>
</dbReference>
<feature type="signal peptide" evidence="1">
    <location>
        <begin position="1"/>
        <end position="23"/>
    </location>
</feature>
<dbReference type="Pfam" id="PF13539">
    <property type="entry name" value="Peptidase_M15_4"/>
    <property type="match status" value="1"/>
</dbReference>
<organism evidence="3 4">
    <name type="scientific">Arcicella rosea</name>
    <dbReference type="NCBI Taxonomy" id="502909"/>
    <lineage>
        <taxon>Bacteria</taxon>
        <taxon>Pseudomonadati</taxon>
        <taxon>Bacteroidota</taxon>
        <taxon>Cytophagia</taxon>
        <taxon>Cytophagales</taxon>
        <taxon>Flectobacillaceae</taxon>
        <taxon>Arcicella</taxon>
    </lineage>
</organism>
<dbReference type="SUPFAM" id="SSF55166">
    <property type="entry name" value="Hedgehog/DD-peptidase"/>
    <property type="match status" value="1"/>
</dbReference>
<evidence type="ECO:0000256" key="1">
    <source>
        <dbReference type="SAM" id="SignalP"/>
    </source>
</evidence>
<evidence type="ECO:0000313" key="4">
    <source>
        <dbReference type="Proteomes" id="UP000524404"/>
    </source>
</evidence>
<dbReference type="CDD" id="cd14845">
    <property type="entry name" value="L-Ala-D-Glu_peptidase_like"/>
    <property type="match status" value="1"/>
</dbReference>
<evidence type="ECO:0000259" key="2">
    <source>
        <dbReference type="Pfam" id="PF13539"/>
    </source>
</evidence>